<evidence type="ECO:0000256" key="5">
    <source>
        <dbReference type="SAM" id="Phobius"/>
    </source>
</evidence>
<sequence length="161" mass="17247">MNATAAALAQQRQDQANTTFNEFKKQEAQALSDKYSFNKTQVGTPESITIDELKQAGFDANGLPLVKTRTVVGDPLFVTKDQLRQAGYDDNGWALVKAPTKTDAPASITKKQPQKTVAMSKPIRKTLPQTGSTNNVVAASVGALSVLGALFGMAGNQRKHI</sequence>
<reference evidence="7 8" key="1">
    <citation type="journal article" date="2015" name="Genome Announc.">
        <title>Expanding the biotechnology potential of lactobacilli through comparative genomics of 213 strains and associated genera.</title>
        <authorList>
            <person name="Sun Z."/>
            <person name="Harris H.M."/>
            <person name="McCann A."/>
            <person name="Guo C."/>
            <person name="Argimon S."/>
            <person name="Zhang W."/>
            <person name="Yang X."/>
            <person name="Jeffery I.B."/>
            <person name="Cooney J.C."/>
            <person name="Kagawa T.F."/>
            <person name="Liu W."/>
            <person name="Song Y."/>
            <person name="Salvetti E."/>
            <person name="Wrobel A."/>
            <person name="Rasinkangas P."/>
            <person name="Parkhill J."/>
            <person name="Rea M.C."/>
            <person name="O'Sullivan O."/>
            <person name="Ritari J."/>
            <person name="Douillard F.P."/>
            <person name="Paul Ross R."/>
            <person name="Yang R."/>
            <person name="Briner A.E."/>
            <person name="Felis G.E."/>
            <person name="de Vos W.M."/>
            <person name="Barrangou R."/>
            <person name="Klaenhammer T.R."/>
            <person name="Caufield P.W."/>
            <person name="Cui Y."/>
            <person name="Zhang H."/>
            <person name="O'Toole P.W."/>
        </authorList>
    </citation>
    <scope>NUCLEOTIDE SEQUENCE [LARGE SCALE GENOMIC DNA]</scope>
    <source>
        <strain evidence="7 8">DSM 22697</strain>
    </source>
</reference>
<organism evidence="7 8">
    <name type="scientific">Lacticaseibacillus camelliae DSM 22697 = JCM 13995</name>
    <dbReference type="NCBI Taxonomy" id="1423730"/>
    <lineage>
        <taxon>Bacteria</taxon>
        <taxon>Bacillati</taxon>
        <taxon>Bacillota</taxon>
        <taxon>Bacilli</taxon>
        <taxon>Lactobacillales</taxon>
        <taxon>Lactobacillaceae</taxon>
        <taxon>Lacticaseibacillus</taxon>
    </lineage>
</organism>
<keyword evidence="4" id="KW-0572">Peptidoglycan-anchor</keyword>
<keyword evidence="5" id="KW-1133">Transmembrane helix</keyword>
<dbReference type="EMBL" id="AYZJ01000016">
    <property type="protein sequence ID" value="KRN25233.1"/>
    <property type="molecule type" value="Genomic_DNA"/>
</dbReference>
<dbReference type="AlphaFoldDB" id="A0A0R2FA50"/>
<feature type="transmembrane region" description="Helical" evidence="5">
    <location>
        <begin position="136"/>
        <end position="155"/>
    </location>
</feature>
<dbReference type="InterPro" id="IPR019931">
    <property type="entry name" value="LPXTG_anchor"/>
</dbReference>
<comment type="caution">
    <text evidence="7">The sequence shown here is derived from an EMBL/GenBank/DDBJ whole genome shotgun (WGS) entry which is preliminary data.</text>
</comment>
<evidence type="ECO:0000256" key="1">
    <source>
        <dbReference type="ARBA" id="ARBA00022512"/>
    </source>
</evidence>
<dbReference type="NCBIfam" id="TIGR01167">
    <property type="entry name" value="LPXTG_anchor"/>
    <property type="match status" value="1"/>
</dbReference>
<dbReference type="Proteomes" id="UP000050865">
    <property type="component" value="Unassembled WGS sequence"/>
</dbReference>
<evidence type="ECO:0000313" key="8">
    <source>
        <dbReference type="Proteomes" id="UP000050865"/>
    </source>
</evidence>
<keyword evidence="5" id="KW-0812">Transmembrane</keyword>
<evidence type="ECO:0000259" key="6">
    <source>
        <dbReference type="Pfam" id="PF00746"/>
    </source>
</evidence>
<accession>A0A0R2FA50</accession>
<feature type="domain" description="Gram-positive cocci surface proteins LPxTG" evidence="6">
    <location>
        <begin position="125"/>
        <end position="152"/>
    </location>
</feature>
<keyword evidence="2" id="KW-0964">Secreted</keyword>
<dbReference type="PATRIC" id="fig|1423730.4.peg.825"/>
<keyword evidence="5" id="KW-0472">Membrane</keyword>
<evidence type="ECO:0000313" key="7">
    <source>
        <dbReference type="EMBL" id="KRN25233.1"/>
    </source>
</evidence>
<proteinExistence type="predicted"/>
<dbReference type="Pfam" id="PF00746">
    <property type="entry name" value="Gram_pos_anchor"/>
    <property type="match status" value="1"/>
</dbReference>
<evidence type="ECO:0000256" key="2">
    <source>
        <dbReference type="ARBA" id="ARBA00022525"/>
    </source>
</evidence>
<name>A0A0R2FA50_9LACO</name>
<evidence type="ECO:0000256" key="4">
    <source>
        <dbReference type="ARBA" id="ARBA00023088"/>
    </source>
</evidence>
<protein>
    <recommendedName>
        <fullName evidence="6">Gram-positive cocci surface proteins LPxTG domain-containing protein</fullName>
    </recommendedName>
</protein>
<gene>
    <name evidence="7" type="ORF">FC75_GL000786</name>
</gene>
<keyword evidence="8" id="KW-1185">Reference proteome</keyword>
<evidence type="ECO:0000256" key="3">
    <source>
        <dbReference type="ARBA" id="ARBA00022729"/>
    </source>
</evidence>
<keyword evidence="3" id="KW-0732">Signal</keyword>
<keyword evidence="1" id="KW-0134">Cell wall</keyword>